<dbReference type="Gene3D" id="1.20.1250.20">
    <property type="entry name" value="MFS general substrate transporter like domains"/>
    <property type="match status" value="1"/>
</dbReference>
<evidence type="ECO:0000256" key="3">
    <source>
        <dbReference type="ARBA" id="ARBA00022692"/>
    </source>
</evidence>
<dbReference type="PANTHER" id="PTHR11654">
    <property type="entry name" value="OLIGOPEPTIDE TRANSPORTER-RELATED"/>
    <property type="match status" value="1"/>
</dbReference>
<keyword evidence="4" id="KW-0653">Protein transport</keyword>
<keyword evidence="4" id="KW-0571">Peptide transport</keyword>
<dbReference type="AlphaFoldDB" id="A0ABD0YGW9"/>
<name>A0ABD0YGW9_9HEMI</name>
<keyword evidence="3 7" id="KW-0812">Transmembrane</keyword>
<dbReference type="Pfam" id="PF00854">
    <property type="entry name" value="PTR2"/>
    <property type="match status" value="1"/>
</dbReference>
<accession>A0ABD0YGW9</accession>
<proteinExistence type="inferred from homology"/>
<sequence length="371" mass="41441">HRELSLLGLLLIAIGTGGIKPCVSAFGGDQFRLPEQEKQLATFFSIFYFSINLGSVASSYLTPILKKDVQCLDSTTCYPLAFGVPSILMIFATVIFIMGKSFYIMSKPGRNIILEVINCVKHAVAEKLRIGKHEKKGHWLDYANDKFDETLISDIKAVMGVLHMFLPVPIFWALYDQQTSRWIAQAESMNGQLGSYYLLPEQMQALNPFLVLMFIPVFDYVIYPVLTKLGLLTKPLQRLGAGGILAAIAFIVSAMVELKVENGKVLELTPANTIHILWQLPQIIIITLAEVMFSITGLQFAFTQAPISMKSVVASLWLLTTAFGNVIVAIVAESHLFKSQVYELLLFAGLMLADMIFFIFLAVRYKYKTFN</sequence>
<evidence type="ECO:0000256" key="1">
    <source>
        <dbReference type="ARBA" id="ARBA00004141"/>
    </source>
</evidence>
<dbReference type="SUPFAM" id="SSF103473">
    <property type="entry name" value="MFS general substrate transporter"/>
    <property type="match status" value="1"/>
</dbReference>
<keyword evidence="4" id="KW-0813">Transport</keyword>
<feature type="transmembrane region" description="Helical" evidence="7">
    <location>
        <begin position="40"/>
        <end position="60"/>
    </location>
</feature>
<feature type="transmembrane region" description="Helical" evidence="7">
    <location>
        <begin position="238"/>
        <end position="256"/>
    </location>
</feature>
<comment type="caution">
    <text evidence="8">The sequence shown here is derived from an EMBL/GenBank/DDBJ whole genome shotgun (WGS) entry which is preliminary data.</text>
</comment>
<feature type="transmembrane region" description="Helical" evidence="7">
    <location>
        <begin position="276"/>
        <end position="300"/>
    </location>
</feature>
<dbReference type="InterPro" id="IPR036259">
    <property type="entry name" value="MFS_trans_sf"/>
</dbReference>
<feature type="transmembrane region" description="Helical" evidence="7">
    <location>
        <begin position="205"/>
        <end position="226"/>
    </location>
</feature>
<evidence type="ECO:0000256" key="4">
    <source>
        <dbReference type="ARBA" id="ARBA00022856"/>
    </source>
</evidence>
<evidence type="ECO:0000256" key="7">
    <source>
        <dbReference type="SAM" id="Phobius"/>
    </source>
</evidence>
<comment type="subcellular location">
    <subcellularLocation>
        <location evidence="1">Membrane</location>
        <topology evidence="1">Multi-pass membrane protein</topology>
    </subcellularLocation>
</comment>
<feature type="non-terminal residue" evidence="8">
    <location>
        <position position="1"/>
    </location>
</feature>
<reference evidence="8 9" key="1">
    <citation type="submission" date="2024-07" db="EMBL/GenBank/DDBJ databases">
        <title>Chromosome-level genome assembly of the water stick insect Ranatra chinensis (Heteroptera: Nepidae).</title>
        <authorList>
            <person name="Liu X."/>
        </authorList>
    </citation>
    <scope>NUCLEOTIDE SEQUENCE [LARGE SCALE GENOMIC DNA]</scope>
    <source>
        <strain evidence="8">Cailab_2021Rc</strain>
        <tissue evidence="8">Muscle</tissue>
    </source>
</reference>
<feature type="transmembrane region" description="Helical" evidence="7">
    <location>
        <begin position="80"/>
        <end position="103"/>
    </location>
</feature>
<dbReference type="GO" id="GO:0015833">
    <property type="term" value="P:peptide transport"/>
    <property type="evidence" value="ECO:0007669"/>
    <property type="project" value="UniProtKB-KW"/>
</dbReference>
<evidence type="ECO:0000313" key="9">
    <source>
        <dbReference type="Proteomes" id="UP001558652"/>
    </source>
</evidence>
<evidence type="ECO:0000313" key="8">
    <source>
        <dbReference type="EMBL" id="KAL1130535.1"/>
    </source>
</evidence>
<comment type="similarity">
    <text evidence="2">Belongs to the major facilitator superfamily. Proton-dependent oligopeptide transporter (POT/PTR) (TC 2.A.17) family.</text>
</comment>
<evidence type="ECO:0008006" key="10">
    <source>
        <dbReference type="Google" id="ProtNLM"/>
    </source>
</evidence>
<evidence type="ECO:0000256" key="2">
    <source>
        <dbReference type="ARBA" id="ARBA00005982"/>
    </source>
</evidence>
<feature type="transmembrane region" description="Helical" evidence="7">
    <location>
        <begin position="6"/>
        <end position="28"/>
    </location>
</feature>
<dbReference type="EMBL" id="JBFDAA010000007">
    <property type="protein sequence ID" value="KAL1130535.1"/>
    <property type="molecule type" value="Genomic_DNA"/>
</dbReference>
<organism evidence="8 9">
    <name type="scientific">Ranatra chinensis</name>
    <dbReference type="NCBI Taxonomy" id="642074"/>
    <lineage>
        <taxon>Eukaryota</taxon>
        <taxon>Metazoa</taxon>
        <taxon>Ecdysozoa</taxon>
        <taxon>Arthropoda</taxon>
        <taxon>Hexapoda</taxon>
        <taxon>Insecta</taxon>
        <taxon>Pterygota</taxon>
        <taxon>Neoptera</taxon>
        <taxon>Paraneoptera</taxon>
        <taxon>Hemiptera</taxon>
        <taxon>Heteroptera</taxon>
        <taxon>Panheteroptera</taxon>
        <taxon>Nepomorpha</taxon>
        <taxon>Nepidae</taxon>
        <taxon>Ranatrinae</taxon>
        <taxon>Ranatra</taxon>
    </lineage>
</organism>
<evidence type="ECO:0000256" key="5">
    <source>
        <dbReference type="ARBA" id="ARBA00022989"/>
    </source>
</evidence>
<keyword evidence="9" id="KW-1185">Reference proteome</keyword>
<feature type="transmembrane region" description="Helical" evidence="7">
    <location>
        <begin position="344"/>
        <end position="363"/>
    </location>
</feature>
<keyword evidence="6 7" id="KW-0472">Membrane</keyword>
<dbReference type="Proteomes" id="UP001558652">
    <property type="component" value="Unassembled WGS sequence"/>
</dbReference>
<dbReference type="GO" id="GO:0016020">
    <property type="term" value="C:membrane"/>
    <property type="evidence" value="ECO:0007669"/>
    <property type="project" value="UniProtKB-SubCell"/>
</dbReference>
<protein>
    <recommendedName>
        <fullName evidence="10">Solute carrier family 15 member 2</fullName>
    </recommendedName>
</protein>
<dbReference type="InterPro" id="IPR000109">
    <property type="entry name" value="POT_fam"/>
</dbReference>
<gene>
    <name evidence="8" type="ORF">AAG570_011781</name>
</gene>
<feature type="transmembrane region" description="Helical" evidence="7">
    <location>
        <begin position="312"/>
        <end position="332"/>
    </location>
</feature>
<evidence type="ECO:0000256" key="6">
    <source>
        <dbReference type="ARBA" id="ARBA00023136"/>
    </source>
</evidence>
<keyword evidence="5 7" id="KW-1133">Transmembrane helix</keyword>